<protein>
    <submittedName>
        <fullName evidence="1">Uncharacterized protein</fullName>
    </submittedName>
</protein>
<sequence>MAAASEPLVDQQIKILQNYDDIINKIKDDHKINTDRRQKGAQEITTAFDNLVSQIQKDESLNAGLKQTKIDTLSEARNQRSNLLGQWDVDFLKLTRRLWTYGGSIYYALDDAKKINREALASIAKIPRDVLPAENVANRLKSIEAERILRLEQLGLTDKITKLTRSIPIYQEEERILSKRLDELLMGLTGGGGKYYAKYMKYKTKYITFKNLIL</sequence>
<reference evidence="1" key="1">
    <citation type="submission" date="2018-10" db="EMBL/GenBank/DDBJ databases">
        <title>Hidden diversity of soil giant viruses.</title>
        <authorList>
            <person name="Schulz F."/>
            <person name="Alteio L."/>
            <person name="Goudeau D."/>
            <person name="Ryan E.M."/>
            <person name="Malmstrom R.R."/>
            <person name="Blanchard J."/>
            <person name="Woyke T."/>
        </authorList>
    </citation>
    <scope>NUCLEOTIDE SEQUENCE</scope>
    <source>
        <strain evidence="1">HAV1</strain>
    </source>
</reference>
<accession>A0A3G5A0I6</accession>
<dbReference type="EMBL" id="MK072247">
    <property type="protein sequence ID" value="AYV80698.1"/>
    <property type="molecule type" value="Genomic_DNA"/>
</dbReference>
<evidence type="ECO:0000313" key="1">
    <source>
        <dbReference type="EMBL" id="AYV80698.1"/>
    </source>
</evidence>
<name>A0A3G5A0I6_9VIRU</name>
<gene>
    <name evidence="1" type="ORF">Harvfovirus5_2</name>
</gene>
<organism evidence="1">
    <name type="scientific">Harvfovirus sp</name>
    <dbReference type="NCBI Taxonomy" id="2487768"/>
    <lineage>
        <taxon>Viruses</taxon>
        <taxon>Varidnaviria</taxon>
        <taxon>Bamfordvirae</taxon>
        <taxon>Nucleocytoviricota</taxon>
        <taxon>Megaviricetes</taxon>
        <taxon>Imitervirales</taxon>
        <taxon>Mimiviridae</taxon>
        <taxon>Klosneuvirinae</taxon>
    </lineage>
</organism>
<proteinExistence type="predicted"/>